<comment type="caution">
    <text evidence="1">The sequence shown here is derived from an EMBL/GenBank/DDBJ whole genome shotgun (WGS) entry which is preliminary data.</text>
</comment>
<reference evidence="1 2" key="1">
    <citation type="submission" date="2019-10" db="EMBL/GenBank/DDBJ databases">
        <title>Draft Genome Sequence of the Caffeine Degrading Methylotroph Methylorubrum populi PINKEL.</title>
        <authorList>
            <person name="Dawson S.C."/>
            <person name="Zhang X."/>
            <person name="Wright M.E."/>
            <person name="Sharma G."/>
            <person name="Langner J.T."/>
            <person name="Ditty J.L."/>
            <person name="Subuyuj G.A."/>
        </authorList>
    </citation>
    <scope>NUCLEOTIDE SEQUENCE [LARGE SCALE GENOMIC DNA]</scope>
    <source>
        <strain evidence="1 2">Pinkel</strain>
    </source>
</reference>
<accession>A0A833J809</accession>
<proteinExistence type="predicted"/>
<dbReference type="Proteomes" id="UP000469949">
    <property type="component" value="Unassembled WGS sequence"/>
</dbReference>
<sequence length="90" mass="9855">MPLEGTTARPALCERCSVGVHFIKRRLGKQSVKPGRCRAAPDDRSALPFRSVAAPASPYVTVRRMVDRADAWPQSGAMFLPRHAQAPATR</sequence>
<organism evidence="1 2">
    <name type="scientific">Methylorubrum populi</name>
    <dbReference type="NCBI Taxonomy" id="223967"/>
    <lineage>
        <taxon>Bacteria</taxon>
        <taxon>Pseudomonadati</taxon>
        <taxon>Pseudomonadota</taxon>
        <taxon>Alphaproteobacteria</taxon>
        <taxon>Hyphomicrobiales</taxon>
        <taxon>Methylobacteriaceae</taxon>
        <taxon>Methylorubrum</taxon>
    </lineage>
</organism>
<protein>
    <submittedName>
        <fullName evidence="1">Uncharacterized protein</fullName>
    </submittedName>
</protein>
<dbReference type="EMBL" id="WEKV01000010">
    <property type="protein sequence ID" value="KAB7785267.1"/>
    <property type="molecule type" value="Genomic_DNA"/>
</dbReference>
<evidence type="ECO:0000313" key="1">
    <source>
        <dbReference type="EMBL" id="KAB7785267.1"/>
    </source>
</evidence>
<name>A0A833J809_9HYPH</name>
<gene>
    <name evidence="1" type="ORF">F8B43_3300</name>
</gene>
<dbReference type="AlphaFoldDB" id="A0A833J809"/>
<evidence type="ECO:0000313" key="2">
    <source>
        <dbReference type="Proteomes" id="UP000469949"/>
    </source>
</evidence>